<proteinExistence type="predicted"/>
<organism evidence="1 2">
    <name type="scientific">Isoptericola peretonis</name>
    <dbReference type="NCBI Taxonomy" id="2918523"/>
    <lineage>
        <taxon>Bacteria</taxon>
        <taxon>Bacillati</taxon>
        <taxon>Actinomycetota</taxon>
        <taxon>Actinomycetes</taxon>
        <taxon>Micrococcales</taxon>
        <taxon>Promicromonosporaceae</taxon>
        <taxon>Isoptericola</taxon>
    </lineage>
</organism>
<dbReference type="Gene3D" id="3.40.50.1820">
    <property type="entry name" value="alpha/beta hydrolase"/>
    <property type="match status" value="1"/>
</dbReference>
<gene>
    <name evidence="1" type="ORF">M1843_14825</name>
</gene>
<sequence length="428" mass="45165">MTDDVLARLRSALDIGGEIPDGLSKVWIYRGRILAADYRSPKGVAFAFDITVEGSTAHVAVAARDERSGEVVRAACEGIARSTTGKKVALASVDLDAADVSEGILGPMRRAHQAIFAAAAPRSSSVEESTWTHEGVAVNYVRRAPKEDCDQILVVFTSIRTVATDLDFDGPDGTYLASNRAELVFVHDDHDQAFCYYYGTGRDDQVARAVTAFVRHLAAQRGVGLEQVVLAGMSKGGAAALIIGARLPGATVVSLVPQLAIGTYLLGRTEPFLETIAGSRDGEAVAWLDEVVPRALADATNRDGCYYVLTSPGDDNCFDGLAQHAGAVARLRHLSVLAAGSARASDHFSTLKYLLPTMISLLGVLATGVRPDLTGVSTTTARGMAPAHGRRPVRGPAPVRAVQLRRALREVRASLAAAEAAGEPAGIR</sequence>
<dbReference type="Proteomes" id="UP001651050">
    <property type="component" value="Unassembled WGS sequence"/>
</dbReference>
<protein>
    <submittedName>
        <fullName evidence="1">Uncharacterized protein</fullName>
    </submittedName>
</protein>
<dbReference type="InterPro" id="IPR029058">
    <property type="entry name" value="AB_hydrolase_fold"/>
</dbReference>
<accession>A0ABT0J694</accession>
<evidence type="ECO:0000313" key="1">
    <source>
        <dbReference type="EMBL" id="MCK9795023.1"/>
    </source>
</evidence>
<dbReference type="RefSeq" id="WP_416344876.1">
    <property type="nucleotide sequence ID" value="NZ_JALQCY010000004.1"/>
</dbReference>
<name>A0ABT0J694_9MICO</name>
<dbReference type="EMBL" id="JALQCY010000004">
    <property type="protein sequence ID" value="MCK9795023.1"/>
    <property type="molecule type" value="Genomic_DNA"/>
</dbReference>
<reference evidence="1 2" key="1">
    <citation type="submission" date="2022-02" db="EMBL/GenBank/DDBJ databases">
        <title>The car tank lid bacteriome: a reservoir of bacteria with potential in bioremediation of fuel.</title>
        <authorList>
            <person name="Vidal-Verdu A."/>
            <person name="Gomez-Martinez D."/>
            <person name="Latorre-Perez A."/>
            <person name="Pereto J."/>
            <person name="Porcar M."/>
        </authorList>
    </citation>
    <scope>NUCLEOTIDE SEQUENCE [LARGE SCALE GENOMIC DNA]</scope>
    <source>
        <strain evidence="1 2">4D.3</strain>
    </source>
</reference>
<keyword evidence="2" id="KW-1185">Reference proteome</keyword>
<evidence type="ECO:0000313" key="2">
    <source>
        <dbReference type="Proteomes" id="UP001651050"/>
    </source>
</evidence>
<dbReference type="SUPFAM" id="SSF53474">
    <property type="entry name" value="alpha/beta-Hydrolases"/>
    <property type="match status" value="2"/>
</dbReference>
<comment type="caution">
    <text evidence="1">The sequence shown here is derived from an EMBL/GenBank/DDBJ whole genome shotgun (WGS) entry which is preliminary data.</text>
</comment>